<dbReference type="PANTHER" id="PTHR10763:SF23">
    <property type="entry name" value="ORIGIN RECOGNITION COMPLEX SUBUNIT 1"/>
    <property type="match status" value="1"/>
</dbReference>
<dbReference type="InterPro" id="IPR027417">
    <property type="entry name" value="P-loop_NTPase"/>
</dbReference>
<dbReference type="GO" id="GO:0006270">
    <property type="term" value="P:DNA replication initiation"/>
    <property type="evidence" value="ECO:0000318"/>
    <property type="project" value="GO_Central"/>
</dbReference>
<evidence type="ECO:0000256" key="14">
    <source>
        <dbReference type="SAM" id="MobiDB-lite"/>
    </source>
</evidence>
<feature type="non-terminal residue" evidence="17">
    <location>
        <position position="1"/>
    </location>
</feature>
<dbReference type="GO" id="GO:0003682">
    <property type="term" value="F:chromatin binding"/>
    <property type="evidence" value="ECO:0007669"/>
    <property type="project" value="InterPro"/>
</dbReference>
<dbReference type="InterPro" id="IPR003959">
    <property type="entry name" value="ATPase_AAA_core"/>
</dbReference>
<feature type="domain" description="PHD-type" evidence="15">
    <location>
        <begin position="63"/>
        <end position="112"/>
    </location>
</feature>
<keyword evidence="18" id="KW-1185">Reference proteome</keyword>
<keyword evidence="7" id="KW-0862">Zinc</keyword>
<dbReference type="SUPFAM" id="SSF52540">
    <property type="entry name" value="P-loop containing nucleoside triphosphate hydrolases"/>
    <property type="match status" value="1"/>
</dbReference>
<evidence type="ECO:0000256" key="6">
    <source>
        <dbReference type="ARBA" id="ARBA00022771"/>
    </source>
</evidence>
<keyword evidence="5 13" id="KW-0547">Nucleotide-binding</keyword>
<dbReference type="Gramene" id="EFJ23163">
    <property type="protein sequence ID" value="EFJ23163"/>
    <property type="gene ID" value="SELMODRAFT_51000"/>
</dbReference>
<dbReference type="FunCoup" id="D8RWX8">
    <property type="interactions" value="285"/>
</dbReference>
<dbReference type="EMBL" id="GL377593">
    <property type="protein sequence ID" value="EFJ23163.1"/>
    <property type="molecule type" value="Genomic_DNA"/>
</dbReference>
<feature type="region of interest" description="Disordered" evidence="14">
    <location>
        <begin position="242"/>
        <end position="267"/>
    </location>
</feature>
<dbReference type="InterPro" id="IPR013083">
    <property type="entry name" value="Znf_RING/FYVE/PHD"/>
</dbReference>
<comment type="similarity">
    <text evidence="2 13">Belongs to the ORC1 family.</text>
</comment>
<evidence type="ECO:0000313" key="17">
    <source>
        <dbReference type="EMBL" id="EFJ23163.1"/>
    </source>
</evidence>
<dbReference type="InterPro" id="IPR001025">
    <property type="entry name" value="BAH_dom"/>
</dbReference>
<comment type="subcellular location">
    <subcellularLocation>
        <location evidence="1 13">Nucleus</location>
    </subcellularLocation>
</comment>
<name>D8RWX8_SELML</name>
<gene>
    <name evidence="17" type="ORF">SELMODRAFT_51000</name>
</gene>
<evidence type="ECO:0000256" key="2">
    <source>
        <dbReference type="ARBA" id="ARBA00008398"/>
    </source>
</evidence>
<sequence>RSVKRDLGFSPVLPRARSRRKSRDGDRKYVSRIEWNDGVFEVGEDVYVRKLESAERDESDEEVEDCRVCGKVGGEVMIECDACLGGFHLGCLEPPLEEVPGGDWICFKCEKKEAVGEEPSRRRHRTARERLLAKELWAARIERLWMEADGSPWFSGRWYLVPEETASGRQPHNGSRELFRTKHVDHNEVESILRHCYVFSPEDFSKASNEGDDVFYCEYDYEMKWHTFKRIVDLADHDFEEHEESKASNKKRRSSTPNKTPNKTPKRKVNVGFTMQKFFILLYQSHTEVTGSEVLRRKIFPEDSGKDLTEIEKAKIALSLSTTPGSLPCREKECKEIEAFVTDALKEGLENLGKCLYISGVPGTGKTATVLDVMRRMEKKLSTKEIQPYRFVAMNGLRLTSPEQTYTVLHEALTGQRLSWKRALQLLDERFSNCKSLGGVDSRPCILLVDELDLLVTRSQSVLYNLFDWPCRPNSRLMVIGIANTIDLPERLLPRIASRMGLQRVSFSPYSYIQLQEIISFRLSGTEAFEKAAVEFASRKVAAVSGDARRALELCRRAAELAECRQKSGDLEESNTRLIGMADVEAAVTEMFQAPHVQVAMRMCSKHAKIFLVAMVYEYHRTGMVETTFDQVSRAQSLLCSNNGEQPPDKDVLLSIGCKLGECRLLLCETGSRHRLQKLQLNFPSDDVSFALRDCLDLPWITKYL</sequence>
<protein>
    <recommendedName>
        <fullName evidence="13">Origin recognition complex subunit 1</fullName>
    </recommendedName>
</protein>
<dbReference type="HOGENOM" id="CLU_010923_0_0_1"/>
<comment type="function">
    <text evidence="13">Component of the origin recognition complex (ORC) that binds origins of replication. DNA-binding is ATP-dependent, however specific DNA sequences that define origins of replication have not been identified so far. ORC is required to assemble the pre-replication complex necessary to initiate DNA replication.</text>
</comment>
<dbReference type="PROSITE" id="PS50016">
    <property type="entry name" value="ZF_PHD_2"/>
    <property type="match status" value="1"/>
</dbReference>
<evidence type="ECO:0000256" key="3">
    <source>
        <dbReference type="ARBA" id="ARBA00022705"/>
    </source>
</evidence>
<dbReference type="PROSITE" id="PS51038">
    <property type="entry name" value="BAH"/>
    <property type="match status" value="1"/>
</dbReference>
<dbReference type="SUPFAM" id="SSF57903">
    <property type="entry name" value="FYVE/PHD zinc finger"/>
    <property type="match status" value="1"/>
</dbReference>
<dbReference type="GO" id="GO:0005664">
    <property type="term" value="C:nuclear origin of replication recognition complex"/>
    <property type="evidence" value="ECO:0000318"/>
    <property type="project" value="GO_Central"/>
</dbReference>
<dbReference type="PANTHER" id="PTHR10763">
    <property type="entry name" value="CELL DIVISION CONTROL PROTEIN 6-RELATED"/>
    <property type="match status" value="1"/>
</dbReference>
<dbReference type="eggNOG" id="KOG1514">
    <property type="taxonomic scope" value="Eukaryota"/>
</dbReference>
<dbReference type="AlphaFoldDB" id="D8RWX8"/>
<accession>D8RWX8</accession>
<dbReference type="InterPro" id="IPR043151">
    <property type="entry name" value="BAH_sf"/>
</dbReference>
<dbReference type="Pfam" id="PF00004">
    <property type="entry name" value="AAA"/>
    <property type="match status" value="1"/>
</dbReference>
<keyword evidence="8 13" id="KW-0067">ATP-binding</keyword>
<dbReference type="SMART" id="SM00439">
    <property type="entry name" value="BAH"/>
    <property type="match status" value="1"/>
</dbReference>
<evidence type="ECO:0000256" key="5">
    <source>
        <dbReference type="ARBA" id="ARBA00022741"/>
    </source>
</evidence>
<dbReference type="GO" id="GO:0016887">
    <property type="term" value="F:ATP hydrolysis activity"/>
    <property type="evidence" value="ECO:0007669"/>
    <property type="project" value="InterPro"/>
</dbReference>
<dbReference type="Gene3D" id="3.40.50.300">
    <property type="entry name" value="P-loop containing nucleotide triphosphate hydrolases"/>
    <property type="match status" value="1"/>
</dbReference>
<keyword evidence="4" id="KW-0479">Metal-binding</keyword>
<dbReference type="InterPro" id="IPR011011">
    <property type="entry name" value="Znf_FYVE_PHD"/>
</dbReference>
<evidence type="ECO:0000256" key="11">
    <source>
        <dbReference type="ARBA" id="ARBA00023242"/>
    </source>
</evidence>
<dbReference type="Proteomes" id="UP000001514">
    <property type="component" value="Unassembled WGS sequence"/>
</dbReference>
<evidence type="ECO:0000256" key="4">
    <source>
        <dbReference type="ARBA" id="ARBA00022723"/>
    </source>
</evidence>
<evidence type="ECO:0000259" key="16">
    <source>
        <dbReference type="PROSITE" id="PS51038"/>
    </source>
</evidence>
<evidence type="ECO:0000256" key="9">
    <source>
        <dbReference type="ARBA" id="ARBA00022842"/>
    </source>
</evidence>
<evidence type="ECO:0000259" key="15">
    <source>
        <dbReference type="PROSITE" id="PS50016"/>
    </source>
</evidence>
<dbReference type="InterPro" id="IPR041083">
    <property type="entry name" value="AAA_lid_10"/>
</dbReference>
<keyword evidence="3 13" id="KW-0235">DNA replication</keyword>
<reference evidence="17 18" key="1">
    <citation type="journal article" date="2011" name="Science">
        <title>The Selaginella genome identifies genetic changes associated with the evolution of vascular plants.</title>
        <authorList>
            <person name="Banks J.A."/>
            <person name="Nishiyama T."/>
            <person name="Hasebe M."/>
            <person name="Bowman J.L."/>
            <person name="Gribskov M."/>
            <person name="dePamphilis C."/>
            <person name="Albert V.A."/>
            <person name="Aono N."/>
            <person name="Aoyama T."/>
            <person name="Ambrose B.A."/>
            <person name="Ashton N.W."/>
            <person name="Axtell M.J."/>
            <person name="Barker E."/>
            <person name="Barker M.S."/>
            <person name="Bennetzen J.L."/>
            <person name="Bonawitz N.D."/>
            <person name="Chapple C."/>
            <person name="Cheng C."/>
            <person name="Correa L.G."/>
            <person name="Dacre M."/>
            <person name="DeBarry J."/>
            <person name="Dreyer I."/>
            <person name="Elias M."/>
            <person name="Engstrom E.M."/>
            <person name="Estelle M."/>
            <person name="Feng L."/>
            <person name="Finet C."/>
            <person name="Floyd S.K."/>
            <person name="Frommer W.B."/>
            <person name="Fujita T."/>
            <person name="Gramzow L."/>
            <person name="Gutensohn M."/>
            <person name="Harholt J."/>
            <person name="Hattori M."/>
            <person name="Heyl A."/>
            <person name="Hirai T."/>
            <person name="Hiwatashi Y."/>
            <person name="Ishikawa M."/>
            <person name="Iwata M."/>
            <person name="Karol K.G."/>
            <person name="Koehler B."/>
            <person name="Kolukisaoglu U."/>
            <person name="Kubo M."/>
            <person name="Kurata T."/>
            <person name="Lalonde S."/>
            <person name="Li K."/>
            <person name="Li Y."/>
            <person name="Litt A."/>
            <person name="Lyons E."/>
            <person name="Manning G."/>
            <person name="Maruyama T."/>
            <person name="Michael T.P."/>
            <person name="Mikami K."/>
            <person name="Miyazaki S."/>
            <person name="Morinaga S."/>
            <person name="Murata T."/>
            <person name="Mueller-Roeber B."/>
            <person name="Nelson D.R."/>
            <person name="Obara M."/>
            <person name="Oguri Y."/>
            <person name="Olmstead R.G."/>
            <person name="Onodera N."/>
            <person name="Petersen B.L."/>
            <person name="Pils B."/>
            <person name="Prigge M."/>
            <person name="Rensing S.A."/>
            <person name="Riano-Pachon D.M."/>
            <person name="Roberts A.W."/>
            <person name="Sato Y."/>
            <person name="Scheller H.V."/>
            <person name="Schulz B."/>
            <person name="Schulz C."/>
            <person name="Shakirov E.V."/>
            <person name="Shibagaki N."/>
            <person name="Shinohara N."/>
            <person name="Shippen D.E."/>
            <person name="Soerensen I."/>
            <person name="Sotooka R."/>
            <person name="Sugimoto N."/>
            <person name="Sugita M."/>
            <person name="Sumikawa N."/>
            <person name="Tanurdzic M."/>
            <person name="Theissen G."/>
            <person name="Ulvskov P."/>
            <person name="Wakazuki S."/>
            <person name="Weng J.K."/>
            <person name="Willats W.W."/>
            <person name="Wipf D."/>
            <person name="Wolf P.G."/>
            <person name="Yang L."/>
            <person name="Zimmer A.D."/>
            <person name="Zhu Q."/>
            <person name="Mitros T."/>
            <person name="Hellsten U."/>
            <person name="Loque D."/>
            <person name="Otillar R."/>
            <person name="Salamov A."/>
            <person name="Schmutz J."/>
            <person name="Shapiro H."/>
            <person name="Lindquist E."/>
            <person name="Lucas S."/>
            <person name="Rokhsar D."/>
            <person name="Grigoriev I.V."/>
        </authorList>
    </citation>
    <scope>NUCLEOTIDE SEQUENCE [LARGE SCALE GENOMIC DNA]</scope>
</reference>
<dbReference type="InterPro" id="IPR019786">
    <property type="entry name" value="Zinc_finger_PHD-type_CS"/>
</dbReference>
<evidence type="ECO:0000256" key="10">
    <source>
        <dbReference type="ARBA" id="ARBA00023125"/>
    </source>
</evidence>
<evidence type="ECO:0000256" key="12">
    <source>
        <dbReference type="PROSITE-ProRule" id="PRU00146"/>
    </source>
</evidence>
<dbReference type="SMART" id="SM00382">
    <property type="entry name" value="AAA"/>
    <property type="match status" value="1"/>
</dbReference>
<dbReference type="GO" id="GO:0003688">
    <property type="term" value="F:DNA replication origin binding"/>
    <property type="evidence" value="ECO:0000318"/>
    <property type="project" value="GO_Central"/>
</dbReference>
<dbReference type="InterPro" id="IPR001965">
    <property type="entry name" value="Znf_PHD"/>
</dbReference>
<evidence type="ECO:0000313" key="18">
    <source>
        <dbReference type="Proteomes" id="UP000001514"/>
    </source>
</evidence>
<dbReference type="InterPro" id="IPR015163">
    <property type="entry name" value="Cdc6_C"/>
</dbReference>
<evidence type="ECO:0000256" key="8">
    <source>
        <dbReference type="ARBA" id="ARBA00022840"/>
    </source>
</evidence>
<dbReference type="Pfam" id="PF17872">
    <property type="entry name" value="AAA_lid_10"/>
    <property type="match status" value="1"/>
</dbReference>
<dbReference type="Pfam" id="PF01426">
    <property type="entry name" value="BAH"/>
    <property type="match status" value="1"/>
</dbReference>
<evidence type="ECO:0000256" key="1">
    <source>
        <dbReference type="ARBA" id="ARBA00004123"/>
    </source>
</evidence>
<keyword evidence="10 13" id="KW-0238">DNA-binding</keyword>
<feature type="non-terminal residue" evidence="17">
    <location>
        <position position="705"/>
    </location>
</feature>
<keyword evidence="11 13" id="KW-0539">Nucleus</keyword>
<dbReference type="Gene3D" id="1.10.8.60">
    <property type="match status" value="1"/>
</dbReference>
<dbReference type="Pfam" id="PF09079">
    <property type="entry name" value="WHD_Cdc6"/>
    <property type="match status" value="1"/>
</dbReference>
<dbReference type="SMART" id="SM00249">
    <property type="entry name" value="PHD"/>
    <property type="match status" value="1"/>
</dbReference>
<evidence type="ECO:0000256" key="13">
    <source>
        <dbReference type="RuleBase" id="RU365058"/>
    </source>
</evidence>
<dbReference type="Gene3D" id="2.30.30.490">
    <property type="match status" value="1"/>
</dbReference>
<dbReference type="InterPro" id="IPR019787">
    <property type="entry name" value="Znf_PHD-finger"/>
</dbReference>
<evidence type="ECO:0000256" key="7">
    <source>
        <dbReference type="ARBA" id="ARBA00022833"/>
    </source>
</evidence>
<dbReference type="GO" id="GO:0008270">
    <property type="term" value="F:zinc ion binding"/>
    <property type="evidence" value="ECO:0007669"/>
    <property type="project" value="UniProtKB-KW"/>
</dbReference>
<comment type="subunit">
    <text evidence="13">Component of the origin recognition complex (ORC) composed of at least ORC1, ORC2, ORC3, ORC4, ORC5 and ORC6. ORC is regulated in a cell-cycle and development dependent manner. It is sequentially assembled at the exit from anaphase of mitosis and disassembled as cells enter S phase. Binds unmodified and methylated histone H3.</text>
</comment>
<dbReference type="InterPro" id="IPR050311">
    <property type="entry name" value="ORC1/CDC6"/>
</dbReference>
<dbReference type="Gene3D" id="3.30.40.10">
    <property type="entry name" value="Zinc/RING finger domain, C3HC4 (zinc finger)"/>
    <property type="match status" value="1"/>
</dbReference>
<organism evidence="18">
    <name type="scientific">Selaginella moellendorffii</name>
    <name type="common">Spikemoss</name>
    <dbReference type="NCBI Taxonomy" id="88036"/>
    <lineage>
        <taxon>Eukaryota</taxon>
        <taxon>Viridiplantae</taxon>
        <taxon>Streptophyta</taxon>
        <taxon>Embryophyta</taxon>
        <taxon>Tracheophyta</taxon>
        <taxon>Lycopodiopsida</taxon>
        <taxon>Selaginellales</taxon>
        <taxon>Selaginellaceae</taxon>
        <taxon>Selaginella</taxon>
    </lineage>
</organism>
<dbReference type="GO" id="GO:0005524">
    <property type="term" value="F:ATP binding"/>
    <property type="evidence" value="ECO:0007669"/>
    <property type="project" value="UniProtKB-KW"/>
</dbReference>
<dbReference type="OMA" id="EGDWICH"/>
<dbReference type="Pfam" id="PF00628">
    <property type="entry name" value="PHD"/>
    <property type="match status" value="1"/>
</dbReference>
<dbReference type="InParanoid" id="D8RWX8"/>
<dbReference type="PROSITE" id="PS01359">
    <property type="entry name" value="ZF_PHD_1"/>
    <property type="match status" value="1"/>
</dbReference>
<dbReference type="KEGG" id="smo:SELMODRAFT_51000"/>
<dbReference type="STRING" id="88036.D8RWX8"/>
<dbReference type="InterPro" id="IPR003593">
    <property type="entry name" value="AAA+_ATPase"/>
</dbReference>
<dbReference type="GO" id="GO:0033314">
    <property type="term" value="P:mitotic DNA replication checkpoint signaling"/>
    <property type="evidence" value="ECO:0000318"/>
    <property type="project" value="GO_Central"/>
</dbReference>
<proteinExistence type="inferred from homology"/>
<keyword evidence="6 12" id="KW-0863">Zinc-finger</keyword>
<feature type="domain" description="BAH" evidence="16">
    <location>
        <begin position="97"/>
        <end position="232"/>
    </location>
</feature>
<keyword evidence="9" id="KW-0460">Magnesium</keyword>
<dbReference type="FunFam" id="3.40.50.300:FF:000199">
    <property type="entry name" value="Origin recognition complex subunit 1"/>
    <property type="match status" value="1"/>
</dbReference>